<name>A0A8J8NR93_HALGN</name>
<dbReference type="AlphaFoldDB" id="A0A8J8NR93"/>
<gene>
    <name evidence="1" type="ORF">FGO68_gene9694</name>
</gene>
<organism evidence="1 2">
    <name type="scientific">Halteria grandinella</name>
    <dbReference type="NCBI Taxonomy" id="5974"/>
    <lineage>
        <taxon>Eukaryota</taxon>
        <taxon>Sar</taxon>
        <taxon>Alveolata</taxon>
        <taxon>Ciliophora</taxon>
        <taxon>Intramacronucleata</taxon>
        <taxon>Spirotrichea</taxon>
        <taxon>Stichotrichia</taxon>
        <taxon>Sporadotrichida</taxon>
        <taxon>Halteriidae</taxon>
        <taxon>Halteria</taxon>
    </lineage>
</organism>
<dbReference type="Proteomes" id="UP000785679">
    <property type="component" value="Unassembled WGS sequence"/>
</dbReference>
<proteinExistence type="predicted"/>
<evidence type="ECO:0000313" key="1">
    <source>
        <dbReference type="EMBL" id="TNV80116.1"/>
    </source>
</evidence>
<evidence type="ECO:0000313" key="2">
    <source>
        <dbReference type="Proteomes" id="UP000785679"/>
    </source>
</evidence>
<sequence>MFEECEVSMLTLDRIDLIYSSLKRLSLQDCNFLGVNNLLQNRQRFINLRYLTLAETVKLEQINLETKEIKIIDQQFPVIRTNDVFQIITTGTLISLLIQQNASALFMRLKCADLHLTMPFNKADLQNLVLAKNLTLRDYYSKFSVAYFAELVNMMAQTKFANFDKSSIVLHISMLQLDISFGAKVAINDYKAIIAHQLSAYHVDERRNVDLKFAYANAQKNEYVMVFGRADVKSRLKVVLHSNAGSFQMRIL</sequence>
<comment type="caution">
    <text evidence="1">The sequence shown here is derived from an EMBL/GenBank/DDBJ whole genome shotgun (WGS) entry which is preliminary data.</text>
</comment>
<reference evidence="1" key="1">
    <citation type="submission" date="2019-06" db="EMBL/GenBank/DDBJ databases">
        <authorList>
            <person name="Zheng W."/>
        </authorList>
    </citation>
    <scope>NUCLEOTIDE SEQUENCE</scope>
    <source>
        <strain evidence="1">QDHG01</strain>
    </source>
</reference>
<protein>
    <submittedName>
        <fullName evidence="1">Uncharacterized protein</fullName>
    </submittedName>
</protein>
<dbReference type="EMBL" id="RRYP01007960">
    <property type="protein sequence ID" value="TNV80116.1"/>
    <property type="molecule type" value="Genomic_DNA"/>
</dbReference>
<keyword evidence="2" id="KW-1185">Reference proteome</keyword>
<accession>A0A8J8NR93</accession>